<dbReference type="EMBL" id="FQ790346">
    <property type="protein sequence ID" value="CCD53305.1"/>
    <property type="molecule type" value="Genomic_DNA"/>
</dbReference>
<name>G2YNV7_BOTF4</name>
<feature type="compositionally biased region" description="Basic and acidic residues" evidence="1">
    <location>
        <begin position="37"/>
        <end position="48"/>
    </location>
</feature>
<feature type="region of interest" description="Disordered" evidence="1">
    <location>
        <begin position="37"/>
        <end position="131"/>
    </location>
</feature>
<dbReference type="HOGENOM" id="CLU_1927276_0_0_1"/>
<proteinExistence type="predicted"/>
<reference evidence="3" key="1">
    <citation type="journal article" date="2011" name="PLoS Genet.">
        <title>Genomic analysis of the necrotrophic fungal pathogens Sclerotinia sclerotiorum and Botrytis cinerea.</title>
        <authorList>
            <person name="Amselem J."/>
            <person name="Cuomo C.A."/>
            <person name="van Kan J.A."/>
            <person name="Viaud M."/>
            <person name="Benito E.P."/>
            <person name="Couloux A."/>
            <person name="Coutinho P.M."/>
            <person name="de Vries R.P."/>
            <person name="Dyer P.S."/>
            <person name="Fillinger S."/>
            <person name="Fournier E."/>
            <person name="Gout L."/>
            <person name="Hahn M."/>
            <person name="Kohn L."/>
            <person name="Lapalu N."/>
            <person name="Plummer K.M."/>
            <person name="Pradier J.M."/>
            <person name="Quevillon E."/>
            <person name="Sharon A."/>
            <person name="Simon A."/>
            <person name="ten Have A."/>
            <person name="Tudzynski B."/>
            <person name="Tudzynski P."/>
            <person name="Wincker P."/>
            <person name="Andrew M."/>
            <person name="Anthouard V."/>
            <person name="Beever R.E."/>
            <person name="Beffa R."/>
            <person name="Benoit I."/>
            <person name="Bouzid O."/>
            <person name="Brault B."/>
            <person name="Chen Z."/>
            <person name="Choquer M."/>
            <person name="Collemare J."/>
            <person name="Cotton P."/>
            <person name="Danchin E.G."/>
            <person name="Da Silva C."/>
            <person name="Gautier A."/>
            <person name="Giraud C."/>
            <person name="Giraud T."/>
            <person name="Gonzalez C."/>
            <person name="Grossetete S."/>
            <person name="Guldener U."/>
            <person name="Henrissat B."/>
            <person name="Howlett B.J."/>
            <person name="Kodira C."/>
            <person name="Kretschmer M."/>
            <person name="Lappartient A."/>
            <person name="Leroch M."/>
            <person name="Levis C."/>
            <person name="Mauceli E."/>
            <person name="Neuveglise C."/>
            <person name="Oeser B."/>
            <person name="Pearson M."/>
            <person name="Poulain J."/>
            <person name="Poussereau N."/>
            <person name="Quesneville H."/>
            <person name="Rascle C."/>
            <person name="Schumacher J."/>
            <person name="Segurens B."/>
            <person name="Sexton A."/>
            <person name="Silva E."/>
            <person name="Sirven C."/>
            <person name="Soanes D.M."/>
            <person name="Talbot N.J."/>
            <person name="Templeton M."/>
            <person name="Yandava C."/>
            <person name="Yarden O."/>
            <person name="Zeng Q."/>
            <person name="Rollins J.A."/>
            <person name="Lebrun M.H."/>
            <person name="Dickman M."/>
        </authorList>
    </citation>
    <scope>NUCLEOTIDE SEQUENCE [LARGE SCALE GENOMIC DNA]</scope>
    <source>
        <strain evidence="3">T4</strain>
    </source>
</reference>
<sequence>MAGENPKVAAWLPRAALKYWECDPGGVKQILLIFNDGPEHNDKLDNPKSKSNIGESTKRGGKGEEECRKEDSGVDGDNAFEDVAKVEPKNEAQQSQDKSNGEERAGSKEEGDMEGSGAQERDSACNNDVGE</sequence>
<feature type="compositionally biased region" description="Basic and acidic residues" evidence="1">
    <location>
        <begin position="99"/>
        <end position="110"/>
    </location>
</feature>
<dbReference type="AlphaFoldDB" id="G2YNV7"/>
<evidence type="ECO:0000313" key="2">
    <source>
        <dbReference type="EMBL" id="CCD53305.1"/>
    </source>
</evidence>
<organism evidence="2 3">
    <name type="scientific">Botryotinia fuckeliana (strain T4)</name>
    <name type="common">Noble rot fungus</name>
    <name type="synonym">Botrytis cinerea</name>
    <dbReference type="NCBI Taxonomy" id="999810"/>
    <lineage>
        <taxon>Eukaryota</taxon>
        <taxon>Fungi</taxon>
        <taxon>Dikarya</taxon>
        <taxon>Ascomycota</taxon>
        <taxon>Pezizomycotina</taxon>
        <taxon>Leotiomycetes</taxon>
        <taxon>Helotiales</taxon>
        <taxon>Sclerotiniaceae</taxon>
        <taxon>Botrytis</taxon>
    </lineage>
</organism>
<accession>G2YNV7</accession>
<gene>
    <name evidence="2" type="ORF">BofuT4_P123240.1</name>
</gene>
<dbReference type="InParanoid" id="G2YNV7"/>
<dbReference type="Proteomes" id="UP000008177">
    <property type="component" value="Unplaced contigs"/>
</dbReference>
<evidence type="ECO:0000256" key="1">
    <source>
        <dbReference type="SAM" id="MobiDB-lite"/>
    </source>
</evidence>
<protein>
    <submittedName>
        <fullName evidence="2">Uncharacterized protein</fullName>
    </submittedName>
</protein>
<feature type="compositionally biased region" description="Basic and acidic residues" evidence="1">
    <location>
        <begin position="56"/>
        <end position="72"/>
    </location>
</feature>
<evidence type="ECO:0000313" key="3">
    <source>
        <dbReference type="Proteomes" id="UP000008177"/>
    </source>
</evidence>